<evidence type="ECO:0000313" key="2">
    <source>
        <dbReference type="Proteomes" id="UP000304914"/>
    </source>
</evidence>
<organism evidence="1 2">
    <name type="scientific">Streptococcus pseudoporcinus</name>
    <dbReference type="NCBI Taxonomy" id="361101"/>
    <lineage>
        <taxon>Bacteria</taxon>
        <taxon>Bacillati</taxon>
        <taxon>Bacillota</taxon>
        <taxon>Bacilli</taxon>
        <taxon>Lactobacillales</taxon>
        <taxon>Streptococcaceae</taxon>
        <taxon>Streptococcus</taxon>
    </lineage>
</organism>
<dbReference type="InterPro" id="IPR006490">
    <property type="entry name" value="Maj_tail_phi13"/>
</dbReference>
<dbReference type="RefSeq" id="WP_138068072.1">
    <property type="nucleotide sequence ID" value="NZ_LR594035.1"/>
</dbReference>
<name>A0A4U9XPP3_9STRE</name>
<dbReference type="Proteomes" id="UP000304914">
    <property type="component" value="Chromosome"/>
</dbReference>
<dbReference type="AlphaFoldDB" id="A0A4U9XPP3"/>
<proteinExistence type="predicted"/>
<sequence length="194" mass="21518">MVVKQENKVTYGLENVHIAPITTIGTDGTITYDTVFKMPGAMELKIDPAGENKPIKADNIDFYTFNSNDGYEGKLKITNICQEFLTKILGEIVDETTGVVTEKADAVNTPFAIMFQFEGDAKKTRHVLYYCSASRPSDGSATKDGSSINEPELEFKASPRPLDKVVRRKVTSLDDTTVYKDWFTKPYEPTVVGA</sequence>
<reference evidence="1 2" key="1">
    <citation type="submission" date="2019-05" db="EMBL/GenBank/DDBJ databases">
        <authorList>
            <consortium name="Pathogen Informatics"/>
        </authorList>
    </citation>
    <scope>NUCLEOTIDE SEQUENCE [LARGE SCALE GENOMIC DNA]</scope>
    <source>
        <strain evidence="1 2">NCTC5385</strain>
    </source>
</reference>
<dbReference type="EMBL" id="LR594035">
    <property type="protein sequence ID" value="VTS14932.1"/>
    <property type="molecule type" value="Genomic_DNA"/>
</dbReference>
<evidence type="ECO:0000313" key="1">
    <source>
        <dbReference type="EMBL" id="VTS14932.1"/>
    </source>
</evidence>
<gene>
    <name evidence="1" type="ORF">NCTC5385_00450</name>
</gene>
<accession>A0A4U9XPP3</accession>
<protein>
    <submittedName>
        <fullName evidence="1">Phage major tail, phi13 family protein</fullName>
    </submittedName>
</protein>
<dbReference type="NCBIfam" id="TIGR01603">
    <property type="entry name" value="maj_tail_phi13"/>
    <property type="match status" value="1"/>
</dbReference>